<evidence type="ECO:0000256" key="1">
    <source>
        <dbReference type="ARBA" id="ARBA00004141"/>
    </source>
</evidence>
<dbReference type="InterPro" id="IPR004853">
    <property type="entry name" value="Sugar_P_trans_dom"/>
</dbReference>
<dbReference type="PANTHER" id="PTHR11132">
    <property type="entry name" value="SOLUTE CARRIER FAMILY 35"/>
    <property type="match status" value="1"/>
</dbReference>
<dbReference type="InterPro" id="IPR050186">
    <property type="entry name" value="TPT_transporter"/>
</dbReference>
<evidence type="ECO:0000313" key="7">
    <source>
        <dbReference type="EMBL" id="KXZ48128.1"/>
    </source>
</evidence>
<evidence type="ECO:0000256" key="5">
    <source>
        <dbReference type="SAM" id="Phobius"/>
    </source>
</evidence>
<dbReference type="EMBL" id="LSYV01000031">
    <property type="protein sequence ID" value="KXZ48128.1"/>
    <property type="molecule type" value="Genomic_DNA"/>
</dbReference>
<feature type="transmembrane region" description="Helical" evidence="5">
    <location>
        <begin position="113"/>
        <end position="131"/>
    </location>
</feature>
<feature type="transmembrane region" description="Helical" evidence="5">
    <location>
        <begin position="167"/>
        <end position="184"/>
    </location>
</feature>
<evidence type="ECO:0000256" key="2">
    <source>
        <dbReference type="ARBA" id="ARBA00022692"/>
    </source>
</evidence>
<feature type="transmembrane region" description="Helical" evidence="5">
    <location>
        <begin position="222"/>
        <end position="240"/>
    </location>
</feature>
<reference evidence="8" key="1">
    <citation type="journal article" date="2016" name="Nat. Commun.">
        <title>The Gonium pectorale genome demonstrates co-option of cell cycle regulation during the evolution of multicellularity.</title>
        <authorList>
            <person name="Hanschen E.R."/>
            <person name="Marriage T.N."/>
            <person name="Ferris P.J."/>
            <person name="Hamaji T."/>
            <person name="Toyoda A."/>
            <person name="Fujiyama A."/>
            <person name="Neme R."/>
            <person name="Noguchi H."/>
            <person name="Minakuchi Y."/>
            <person name="Suzuki M."/>
            <person name="Kawai-Toyooka H."/>
            <person name="Smith D.R."/>
            <person name="Sparks H."/>
            <person name="Anderson J."/>
            <person name="Bakaric R."/>
            <person name="Luria V."/>
            <person name="Karger A."/>
            <person name="Kirschner M.W."/>
            <person name="Durand P.M."/>
            <person name="Michod R.E."/>
            <person name="Nozaki H."/>
            <person name="Olson B.J."/>
        </authorList>
    </citation>
    <scope>NUCLEOTIDE SEQUENCE [LARGE SCALE GENOMIC DNA]</scope>
    <source>
        <strain evidence="8">NIES-2863</strain>
    </source>
</reference>
<comment type="caution">
    <text evidence="7">The sequence shown here is derived from an EMBL/GenBank/DDBJ whole genome shotgun (WGS) entry which is preliminary data.</text>
</comment>
<keyword evidence="8" id="KW-1185">Reference proteome</keyword>
<feature type="transmembrane region" description="Helical" evidence="5">
    <location>
        <begin position="190"/>
        <end position="210"/>
    </location>
</feature>
<feature type="transmembrane region" description="Helical" evidence="5">
    <location>
        <begin position="283"/>
        <end position="306"/>
    </location>
</feature>
<dbReference type="Pfam" id="PF03151">
    <property type="entry name" value="TPT"/>
    <property type="match status" value="1"/>
</dbReference>
<dbReference type="OrthoDB" id="417037at2759"/>
<dbReference type="Proteomes" id="UP000075714">
    <property type="component" value="Unassembled WGS sequence"/>
</dbReference>
<proteinExistence type="predicted"/>
<feature type="domain" description="Sugar phosphate transporter" evidence="6">
    <location>
        <begin position="48"/>
        <end position="319"/>
    </location>
</feature>
<feature type="transmembrane region" description="Helical" evidence="5">
    <location>
        <begin position="77"/>
        <end position="93"/>
    </location>
</feature>
<keyword evidence="3 5" id="KW-1133">Transmembrane helix</keyword>
<evidence type="ECO:0000259" key="6">
    <source>
        <dbReference type="Pfam" id="PF03151"/>
    </source>
</evidence>
<protein>
    <recommendedName>
        <fullName evidence="6">Sugar phosphate transporter domain-containing protein</fullName>
    </recommendedName>
</protein>
<accession>A0A150GE87</accession>
<evidence type="ECO:0000256" key="4">
    <source>
        <dbReference type="ARBA" id="ARBA00023136"/>
    </source>
</evidence>
<dbReference type="GO" id="GO:0016020">
    <property type="term" value="C:membrane"/>
    <property type="evidence" value="ECO:0007669"/>
    <property type="project" value="UniProtKB-SubCell"/>
</dbReference>
<evidence type="ECO:0000313" key="8">
    <source>
        <dbReference type="Proteomes" id="UP000075714"/>
    </source>
</evidence>
<feature type="transmembrane region" description="Helical" evidence="5">
    <location>
        <begin position="252"/>
        <end position="271"/>
    </location>
</feature>
<keyword evidence="4 5" id="KW-0472">Membrane</keyword>
<comment type="subcellular location">
    <subcellularLocation>
        <location evidence="1">Membrane</location>
        <topology evidence="1">Multi-pass membrane protein</topology>
    </subcellularLocation>
</comment>
<organism evidence="7 8">
    <name type="scientific">Gonium pectorale</name>
    <name type="common">Green alga</name>
    <dbReference type="NCBI Taxonomy" id="33097"/>
    <lineage>
        <taxon>Eukaryota</taxon>
        <taxon>Viridiplantae</taxon>
        <taxon>Chlorophyta</taxon>
        <taxon>core chlorophytes</taxon>
        <taxon>Chlorophyceae</taxon>
        <taxon>CS clade</taxon>
        <taxon>Chlamydomonadales</taxon>
        <taxon>Volvocaceae</taxon>
        <taxon>Gonium</taxon>
    </lineage>
</organism>
<gene>
    <name evidence="7" type="ORF">GPECTOR_30g224</name>
</gene>
<evidence type="ECO:0000256" key="3">
    <source>
        <dbReference type="ARBA" id="ARBA00022989"/>
    </source>
</evidence>
<feature type="transmembrane region" description="Helical" evidence="5">
    <location>
        <begin position="312"/>
        <end position="329"/>
    </location>
</feature>
<dbReference type="AlphaFoldDB" id="A0A150GE87"/>
<keyword evidence="2 5" id="KW-0812">Transmembrane</keyword>
<name>A0A150GE87_GONPE</name>
<feature type="transmembrane region" description="Helical" evidence="5">
    <location>
        <begin position="41"/>
        <end position="65"/>
    </location>
</feature>
<sequence>MERASDEKAALLGGMKDPEAVASPLSPTKAALPSASGGKPLIFGLGVTTLVILYYAFCSSTMLVINKVAIHQLPCPIFLLCIQLLTSAVIVWAGNHLGIVQADAVEWAKLRKFIWVVAGFLGTIFANIKVLQNANVETFITFRSSTPLVLSLCDYIFLGRALPTARSWASLVLLLAGSAGYVLVDSSFKVHAYYWLMLWYAFFTFDTVYVKHMCDTVKMTNWSRVYYTNAIALVPLLFALPLTGEHHKLATVAWTPGLLGPVILSCLMGVCMSHSAYLLRDTVSATLFTIVGILCKIITVVINVLIWDKHATPTGIAFLLVCVLAGTFYEQSPKRTKEPAPGLGR</sequence>